<gene>
    <name evidence="5" type="ORF">D779_3824</name>
</gene>
<protein>
    <recommendedName>
        <fullName evidence="2">diguanylate cyclase</fullName>
        <ecNumber evidence="2">2.7.7.65</ecNumber>
    </recommendedName>
</protein>
<dbReference type="SMART" id="SM00267">
    <property type="entry name" value="GGDEF"/>
    <property type="match status" value="1"/>
</dbReference>
<dbReference type="EC" id="2.7.7.65" evidence="2"/>
<dbReference type="InterPro" id="IPR043128">
    <property type="entry name" value="Rev_trsase/Diguanyl_cyclase"/>
</dbReference>
<dbReference type="PROSITE" id="PS50887">
    <property type="entry name" value="GGDEF"/>
    <property type="match status" value="1"/>
</dbReference>
<accession>W9VBF2</accession>
<dbReference type="InterPro" id="IPR029787">
    <property type="entry name" value="Nucleotide_cyclase"/>
</dbReference>
<organism evidence="5 6">
    <name type="scientific">Imhoffiella purpurea</name>
    <dbReference type="NCBI Taxonomy" id="1249627"/>
    <lineage>
        <taxon>Bacteria</taxon>
        <taxon>Pseudomonadati</taxon>
        <taxon>Pseudomonadota</taxon>
        <taxon>Gammaproteobacteria</taxon>
        <taxon>Chromatiales</taxon>
        <taxon>Chromatiaceae</taxon>
        <taxon>Imhoffiella</taxon>
    </lineage>
</organism>
<evidence type="ECO:0000256" key="3">
    <source>
        <dbReference type="SAM" id="Coils"/>
    </source>
</evidence>
<dbReference type="PANTHER" id="PTHR45138">
    <property type="entry name" value="REGULATORY COMPONENTS OF SENSORY TRANSDUCTION SYSTEM"/>
    <property type="match status" value="1"/>
</dbReference>
<feature type="coiled-coil region" evidence="3">
    <location>
        <begin position="125"/>
        <end position="180"/>
    </location>
</feature>
<dbReference type="PATRIC" id="fig|1249627.3.peg.3901"/>
<dbReference type="Pfam" id="PF00990">
    <property type="entry name" value="GGDEF"/>
    <property type="match status" value="1"/>
</dbReference>
<dbReference type="NCBIfam" id="TIGR00254">
    <property type="entry name" value="GGDEF"/>
    <property type="match status" value="1"/>
</dbReference>
<dbReference type="RefSeq" id="WP_052348286.1">
    <property type="nucleotide sequence ID" value="NZ_AONC01000072.1"/>
</dbReference>
<dbReference type="STRING" id="1249627.D779_3824"/>
<dbReference type="InterPro" id="IPR000160">
    <property type="entry name" value="GGDEF_dom"/>
</dbReference>
<feature type="domain" description="GGDEF" evidence="4">
    <location>
        <begin position="208"/>
        <end position="342"/>
    </location>
</feature>
<sequence>MTAKGTEFLEDMRTASDYLRMAVPLMVQRQIPPTPVNYALWYAHVRNADPELSRALLEQFPGTGCYAPEKTEALFFEHILKSYLPQDPRIQNLLLDILARLVHAVSASVEGARDYEGTLKDALQVLNVEMDNERVQEVLDQLLSETVALQNLNRGFQGELESASQEVRKLKKELEETQQVAMIDALTKIPNRRAFNTAILQSLSMADEPTSLMLLDIDHFKRCNDTYGHPMGDRVLEILGGLLAGFQSESLFVARYGGEEFAVVVNDDLAAALAIAEDIRQKVARMRIKRKNSQEAIGAVTLSVGVAQAWPEESLECLIERADKALYRAKSGGRNLVVADESPPESPDRDSTEV</sequence>
<dbReference type="EMBL" id="AONC01000072">
    <property type="protein sequence ID" value="EXJ13352.1"/>
    <property type="molecule type" value="Genomic_DNA"/>
</dbReference>
<dbReference type="InterPro" id="IPR050469">
    <property type="entry name" value="Diguanylate_Cyclase"/>
</dbReference>
<dbReference type="CDD" id="cd01949">
    <property type="entry name" value="GGDEF"/>
    <property type="match status" value="1"/>
</dbReference>
<evidence type="ECO:0000256" key="2">
    <source>
        <dbReference type="ARBA" id="ARBA00012528"/>
    </source>
</evidence>
<dbReference type="AlphaFoldDB" id="W9VBF2"/>
<dbReference type="GO" id="GO:0043709">
    <property type="term" value="P:cell adhesion involved in single-species biofilm formation"/>
    <property type="evidence" value="ECO:0007669"/>
    <property type="project" value="TreeGrafter"/>
</dbReference>
<dbReference type="PANTHER" id="PTHR45138:SF2">
    <property type="entry name" value="DIGUANYLATE CYCLASE VDCA"/>
    <property type="match status" value="1"/>
</dbReference>
<proteinExistence type="predicted"/>
<evidence type="ECO:0000259" key="4">
    <source>
        <dbReference type="PROSITE" id="PS50887"/>
    </source>
</evidence>
<reference evidence="5 6" key="1">
    <citation type="submission" date="2012-11" db="EMBL/GenBank/DDBJ databases">
        <title>Genome assembly of Thiorhodococcus sp. AK35.</title>
        <authorList>
            <person name="Nupur N."/>
            <person name="Khatri I."/>
            <person name="Subramanian S."/>
            <person name="Pinnaka A."/>
        </authorList>
    </citation>
    <scope>NUCLEOTIDE SEQUENCE [LARGE SCALE GENOMIC DNA]</scope>
    <source>
        <strain evidence="5 6">AK35</strain>
    </source>
</reference>
<dbReference type="GO" id="GO:1902201">
    <property type="term" value="P:negative regulation of bacterial-type flagellum-dependent cell motility"/>
    <property type="evidence" value="ECO:0007669"/>
    <property type="project" value="TreeGrafter"/>
</dbReference>
<dbReference type="Proteomes" id="UP000019460">
    <property type="component" value="Unassembled WGS sequence"/>
</dbReference>
<dbReference type="GO" id="GO:0052621">
    <property type="term" value="F:diguanylate cyclase activity"/>
    <property type="evidence" value="ECO:0007669"/>
    <property type="project" value="UniProtKB-EC"/>
</dbReference>
<dbReference type="GO" id="GO:0005886">
    <property type="term" value="C:plasma membrane"/>
    <property type="evidence" value="ECO:0007669"/>
    <property type="project" value="TreeGrafter"/>
</dbReference>
<comment type="caution">
    <text evidence="5">The sequence shown here is derived from an EMBL/GenBank/DDBJ whole genome shotgun (WGS) entry which is preliminary data.</text>
</comment>
<dbReference type="OrthoDB" id="9812260at2"/>
<evidence type="ECO:0000313" key="5">
    <source>
        <dbReference type="EMBL" id="EXJ13352.1"/>
    </source>
</evidence>
<name>W9VBF2_9GAMM</name>
<keyword evidence="3" id="KW-0175">Coiled coil</keyword>
<dbReference type="Gene3D" id="3.30.70.270">
    <property type="match status" value="1"/>
</dbReference>
<dbReference type="FunFam" id="3.30.70.270:FF:000001">
    <property type="entry name" value="Diguanylate cyclase domain protein"/>
    <property type="match status" value="1"/>
</dbReference>
<dbReference type="SUPFAM" id="SSF55073">
    <property type="entry name" value="Nucleotide cyclase"/>
    <property type="match status" value="1"/>
</dbReference>
<evidence type="ECO:0000313" key="6">
    <source>
        <dbReference type="Proteomes" id="UP000019460"/>
    </source>
</evidence>
<comment type="cofactor">
    <cofactor evidence="1">
        <name>Mg(2+)</name>
        <dbReference type="ChEBI" id="CHEBI:18420"/>
    </cofactor>
</comment>
<evidence type="ECO:0000256" key="1">
    <source>
        <dbReference type="ARBA" id="ARBA00001946"/>
    </source>
</evidence>
<dbReference type="eggNOG" id="COG3706">
    <property type="taxonomic scope" value="Bacteria"/>
</dbReference>
<keyword evidence="6" id="KW-1185">Reference proteome</keyword>